<name>A0A7W6HA56_9HYPH</name>
<comment type="caution">
    <text evidence="1">The sequence shown here is derived from an EMBL/GenBank/DDBJ whole genome shotgun (WGS) entry which is preliminary data.</text>
</comment>
<dbReference type="EMBL" id="JACIEM010000001">
    <property type="protein sequence ID" value="MBB4001449.1"/>
    <property type="molecule type" value="Genomic_DNA"/>
</dbReference>
<dbReference type="RefSeq" id="WP_183205980.1">
    <property type="nucleotide sequence ID" value="NZ_JAAAMM010000001.1"/>
</dbReference>
<sequence length="59" mass="6548">MYATAKAFAIAEPQVGYVGNTDQVDRDEVRLARSGFFWWTAADFPSPVVTIASDFFRTG</sequence>
<evidence type="ECO:0000313" key="1">
    <source>
        <dbReference type="EMBL" id="MBB4001449.1"/>
    </source>
</evidence>
<dbReference type="AlphaFoldDB" id="A0A7W6HA56"/>
<gene>
    <name evidence="1" type="ORF">GGR03_000496</name>
</gene>
<proteinExistence type="predicted"/>
<dbReference type="Proteomes" id="UP000588647">
    <property type="component" value="Unassembled WGS sequence"/>
</dbReference>
<reference evidence="1 2" key="1">
    <citation type="submission" date="2020-08" db="EMBL/GenBank/DDBJ databases">
        <title>Genomic Encyclopedia of Type Strains, Phase IV (KMG-IV): sequencing the most valuable type-strain genomes for metagenomic binning, comparative biology and taxonomic classification.</title>
        <authorList>
            <person name="Goeker M."/>
        </authorList>
    </citation>
    <scope>NUCLEOTIDE SEQUENCE [LARGE SCALE GENOMIC DNA]</scope>
    <source>
        <strain evidence="1 2">DSM 103570</strain>
    </source>
</reference>
<evidence type="ECO:0000313" key="2">
    <source>
        <dbReference type="Proteomes" id="UP000588647"/>
    </source>
</evidence>
<organism evidence="1 2">
    <name type="scientific">Aurantimonas endophytica</name>
    <dbReference type="NCBI Taxonomy" id="1522175"/>
    <lineage>
        <taxon>Bacteria</taxon>
        <taxon>Pseudomonadati</taxon>
        <taxon>Pseudomonadota</taxon>
        <taxon>Alphaproteobacteria</taxon>
        <taxon>Hyphomicrobiales</taxon>
        <taxon>Aurantimonadaceae</taxon>
        <taxon>Aurantimonas</taxon>
    </lineage>
</organism>
<protein>
    <submittedName>
        <fullName evidence="1">Uncharacterized protein</fullName>
    </submittedName>
</protein>
<accession>A0A7W6HA56</accession>
<keyword evidence="2" id="KW-1185">Reference proteome</keyword>